<evidence type="ECO:0000256" key="3">
    <source>
        <dbReference type="ARBA" id="ARBA00023235"/>
    </source>
</evidence>
<dbReference type="Gene3D" id="3.30.2350.10">
    <property type="entry name" value="Pseudouridine synthase"/>
    <property type="match status" value="1"/>
</dbReference>
<feature type="domain" description="Pseudouridine synthase RsuA/RluA-like" evidence="9">
    <location>
        <begin position="91"/>
        <end position="252"/>
    </location>
</feature>
<dbReference type="PANTHER" id="PTHR21600:SF44">
    <property type="entry name" value="RIBOSOMAL LARGE SUBUNIT PSEUDOURIDINE SYNTHASE D"/>
    <property type="match status" value="1"/>
</dbReference>
<dbReference type="InterPro" id="IPR006225">
    <property type="entry name" value="PsdUridine_synth_RluC/D"/>
</dbReference>
<dbReference type="InterPro" id="IPR006224">
    <property type="entry name" value="PsdUridine_synth_RluA-like_CS"/>
</dbReference>
<dbReference type="AlphaFoldDB" id="A0A1G7DGM5"/>
<comment type="function">
    <text evidence="5">Responsible for synthesis of pseudouridine from uracil at positions 1911, 1915 and 1917 in 23S ribosomal RNA.</text>
</comment>
<comment type="catalytic activity">
    <reaction evidence="8">
        <text>a uridine in RNA = a pseudouridine in RNA</text>
        <dbReference type="Rhea" id="RHEA:48348"/>
        <dbReference type="Rhea" id="RHEA-COMP:12068"/>
        <dbReference type="Rhea" id="RHEA-COMP:12069"/>
        <dbReference type="ChEBI" id="CHEBI:65314"/>
        <dbReference type="ChEBI" id="CHEBI:65315"/>
    </reaction>
</comment>
<dbReference type="FunFam" id="3.30.2350.10:FF:000006">
    <property type="entry name" value="Pseudouridine synthase"/>
    <property type="match status" value="1"/>
</dbReference>
<dbReference type="EMBL" id="FNAK01000007">
    <property type="protein sequence ID" value="SDE50176.1"/>
    <property type="molecule type" value="Genomic_DNA"/>
</dbReference>
<proteinExistence type="inferred from homology"/>
<dbReference type="Proteomes" id="UP000183685">
    <property type="component" value="Unassembled WGS sequence"/>
</dbReference>
<protein>
    <recommendedName>
        <fullName evidence="8">Pseudouridine synthase</fullName>
        <ecNumber evidence="8">5.4.99.-</ecNumber>
    </recommendedName>
</protein>
<dbReference type="NCBIfam" id="TIGR00005">
    <property type="entry name" value="rluA_subfam"/>
    <property type="match status" value="1"/>
</dbReference>
<dbReference type="PANTHER" id="PTHR21600">
    <property type="entry name" value="MITOCHONDRIAL RNA PSEUDOURIDINE SYNTHASE"/>
    <property type="match status" value="1"/>
</dbReference>
<dbReference type="InterPro" id="IPR020103">
    <property type="entry name" value="PsdUridine_synth_cat_dom_sf"/>
</dbReference>
<organism evidence="10 11">
    <name type="scientific">Kordiimonas lacus</name>
    <dbReference type="NCBI Taxonomy" id="637679"/>
    <lineage>
        <taxon>Bacteria</taxon>
        <taxon>Pseudomonadati</taxon>
        <taxon>Pseudomonadota</taxon>
        <taxon>Alphaproteobacteria</taxon>
        <taxon>Kordiimonadales</taxon>
        <taxon>Kordiimonadaceae</taxon>
        <taxon>Kordiimonas</taxon>
    </lineage>
</organism>
<evidence type="ECO:0000313" key="11">
    <source>
        <dbReference type="Proteomes" id="UP000183685"/>
    </source>
</evidence>
<comment type="similarity">
    <text evidence="1 8">Belongs to the pseudouridine synthase RluA family.</text>
</comment>
<dbReference type="InterPro" id="IPR006145">
    <property type="entry name" value="PsdUridine_synth_RsuA/RluA"/>
</dbReference>
<evidence type="ECO:0000313" key="10">
    <source>
        <dbReference type="EMBL" id="SDE50176.1"/>
    </source>
</evidence>
<dbReference type="GO" id="GO:0000455">
    <property type="term" value="P:enzyme-directed rRNA pseudouridine synthesis"/>
    <property type="evidence" value="ECO:0007669"/>
    <property type="project" value="TreeGrafter"/>
</dbReference>
<evidence type="ECO:0000256" key="6">
    <source>
        <dbReference type="PIRSR" id="PIRSR606225-1"/>
    </source>
</evidence>
<gene>
    <name evidence="10" type="ORF">SAMN04488071_3086</name>
</gene>
<reference evidence="10 11" key="1">
    <citation type="submission" date="2016-10" db="EMBL/GenBank/DDBJ databases">
        <authorList>
            <person name="de Groot N.N."/>
        </authorList>
    </citation>
    <scope>NUCLEOTIDE SEQUENCE [LARGE SCALE GENOMIC DNA]</scope>
    <source>
        <strain evidence="10 11">CGMCC 1.9109</strain>
    </source>
</reference>
<dbReference type="OrthoDB" id="9807829at2"/>
<dbReference type="GO" id="GO:0003723">
    <property type="term" value="F:RNA binding"/>
    <property type="evidence" value="ECO:0007669"/>
    <property type="project" value="UniProtKB-KW"/>
</dbReference>
<accession>A0A1G7DGM5</accession>
<dbReference type="PROSITE" id="PS01129">
    <property type="entry name" value="PSI_RLU"/>
    <property type="match status" value="1"/>
</dbReference>
<dbReference type="InterPro" id="IPR050188">
    <property type="entry name" value="RluA_PseudoU_synthase"/>
</dbReference>
<dbReference type="CDD" id="cd02869">
    <property type="entry name" value="PseudoU_synth_RluA_like"/>
    <property type="match status" value="1"/>
</dbReference>
<dbReference type="SUPFAM" id="SSF55120">
    <property type="entry name" value="Pseudouridine synthase"/>
    <property type="match status" value="1"/>
</dbReference>
<evidence type="ECO:0000256" key="4">
    <source>
        <dbReference type="ARBA" id="ARBA00036882"/>
    </source>
</evidence>
<evidence type="ECO:0000256" key="8">
    <source>
        <dbReference type="RuleBase" id="RU362028"/>
    </source>
</evidence>
<dbReference type="PROSITE" id="PS50889">
    <property type="entry name" value="S4"/>
    <property type="match status" value="1"/>
</dbReference>
<evidence type="ECO:0000256" key="1">
    <source>
        <dbReference type="ARBA" id="ARBA00010876"/>
    </source>
</evidence>
<dbReference type="RefSeq" id="WP_068304976.1">
    <property type="nucleotide sequence ID" value="NZ_FNAK01000007.1"/>
</dbReference>
<keyword evidence="2 7" id="KW-0694">RNA-binding</keyword>
<dbReference type="EC" id="5.4.99.-" evidence="8"/>
<evidence type="ECO:0000256" key="2">
    <source>
        <dbReference type="ARBA" id="ARBA00022884"/>
    </source>
</evidence>
<sequence length="326" mass="35507">MSDTFKIHIEPELAGSRLDKVLADAMPDFSRSRLKALIDDGQVLEQQAGGKISASRKVKAGEEYHINVPEPEDPEPQAEDIPLDIVFEDEHLIVVNKAPGMVVHPAAGSPSGTLVNALLHHCHGSLSGIGGVKRPGIVHRIDKDTSGLLIVAKHDKAHNGLAEQFADHSIERLYSAVCKGHPVPPSGRIEGNIARHPVDRKRMAVTDHGGKWAATHYRSQTHFAQNGNAIASLIECQLETGRTHQVRVHMAHIGHPLVGDPVYARSAVPGSIKGAARAALQSFKRQALHARVLGFRHPISGETFKFESDLPYDMKELLETLAPYRV</sequence>
<name>A0A1G7DGM5_9PROT</name>
<dbReference type="SUPFAM" id="SSF55174">
    <property type="entry name" value="Alpha-L RNA-binding motif"/>
    <property type="match status" value="1"/>
</dbReference>
<evidence type="ECO:0000256" key="5">
    <source>
        <dbReference type="ARBA" id="ARBA00056072"/>
    </source>
</evidence>
<keyword evidence="11" id="KW-1185">Reference proteome</keyword>
<dbReference type="STRING" id="637679.GCA_001550055_02219"/>
<dbReference type="InterPro" id="IPR036986">
    <property type="entry name" value="S4_RNA-bd_sf"/>
</dbReference>
<evidence type="ECO:0000259" key="9">
    <source>
        <dbReference type="Pfam" id="PF00849"/>
    </source>
</evidence>
<dbReference type="GO" id="GO:0160140">
    <property type="term" value="F:23S rRNA pseudouridine(1911/1915/1917) synthase activity"/>
    <property type="evidence" value="ECO:0007669"/>
    <property type="project" value="UniProtKB-EC"/>
</dbReference>
<evidence type="ECO:0000256" key="7">
    <source>
        <dbReference type="PROSITE-ProRule" id="PRU00182"/>
    </source>
</evidence>
<dbReference type="Pfam" id="PF00849">
    <property type="entry name" value="PseudoU_synth_2"/>
    <property type="match status" value="1"/>
</dbReference>
<dbReference type="CDD" id="cd00165">
    <property type="entry name" value="S4"/>
    <property type="match status" value="1"/>
</dbReference>
<dbReference type="Gene3D" id="3.10.290.10">
    <property type="entry name" value="RNA-binding S4 domain"/>
    <property type="match status" value="1"/>
</dbReference>
<keyword evidence="3 8" id="KW-0413">Isomerase</keyword>
<comment type="catalytic activity">
    <reaction evidence="4">
        <text>uridine(1911/1915/1917) in 23S rRNA = pseudouridine(1911/1915/1917) in 23S rRNA</text>
        <dbReference type="Rhea" id="RHEA:42524"/>
        <dbReference type="Rhea" id="RHEA-COMP:10097"/>
        <dbReference type="Rhea" id="RHEA-COMP:10098"/>
        <dbReference type="ChEBI" id="CHEBI:65314"/>
        <dbReference type="ChEBI" id="CHEBI:65315"/>
        <dbReference type="EC" id="5.4.99.23"/>
    </reaction>
</comment>
<feature type="active site" evidence="6">
    <location>
        <position position="142"/>
    </location>
</feature>